<dbReference type="InterPro" id="IPR025110">
    <property type="entry name" value="AMP-bd_C"/>
</dbReference>
<evidence type="ECO:0000256" key="1">
    <source>
        <dbReference type="ARBA" id="ARBA00006432"/>
    </source>
</evidence>
<dbReference type="SMR" id="A0A015JYP9"/>
<organism evidence="5 6">
    <name type="scientific">Rhizophagus irregularis (strain DAOM 197198w)</name>
    <name type="common">Glomus intraradices</name>
    <dbReference type="NCBI Taxonomy" id="1432141"/>
    <lineage>
        <taxon>Eukaryota</taxon>
        <taxon>Fungi</taxon>
        <taxon>Fungi incertae sedis</taxon>
        <taxon>Mucoromycota</taxon>
        <taxon>Glomeromycotina</taxon>
        <taxon>Glomeromycetes</taxon>
        <taxon>Glomerales</taxon>
        <taxon>Glomeraceae</taxon>
        <taxon>Rhizophagus</taxon>
    </lineage>
</organism>
<dbReference type="GO" id="GO:0016405">
    <property type="term" value="F:CoA-ligase activity"/>
    <property type="evidence" value="ECO:0007669"/>
    <property type="project" value="TreeGrafter"/>
</dbReference>
<evidence type="ECO:0000259" key="4">
    <source>
        <dbReference type="Pfam" id="PF13193"/>
    </source>
</evidence>
<evidence type="ECO:0000259" key="3">
    <source>
        <dbReference type="Pfam" id="PF00501"/>
    </source>
</evidence>
<dbReference type="PROSITE" id="PS00455">
    <property type="entry name" value="AMP_BINDING"/>
    <property type="match status" value="1"/>
</dbReference>
<evidence type="ECO:0000313" key="6">
    <source>
        <dbReference type="Proteomes" id="UP000022910"/>
    </source>
</evidence>
<dbReference type="HOGENOM" id="CLU_000022_59_2_1"/>
<dbReference type="PANTHER" id="PTHR24096">
    <property type="entry name" value="LONG-CHAIN-FATTY-ACID--COA LIGASE"/>
    <property type="match status" value="1"/>
</dbReference>
<dbReference type="SUPFAM" id="SSF56801">
    <property type="entry name" value="Acetyl-CoA synthetase-like"/>
    <property type="match status" value="1"/>
</dbReference>
<dbReference type="CDD" id="cd05911">
    <property type="entry name" value="Firefly_Luc_like"/>
    <property type="match status" value="1"/>
</dbReference>
<dbReference type="Pfam" id="PF13193">
    <property type="entry name" value="AMP-binding_C"/>
    <property type="match status" value="1"/>
</dbReference>
<accession>A0A015JYP9</accession>
<dbReference type="PANTHER" id="PTHR24096:SF149">
    <property type="entry name" value="AMP-BINDING DOMAIN-CONTAINING PROTEIN-RELATED"/>
    <property type="match status" value="1"/>
</dbReference>
<dbReference type="InterPro" id="IPR045851">
    <property type="entry name" value="AMP-bd_C_sf"/>
</dbReference>
<comment type="caution">
    <text evidence="5">The sequence shown here is derived from an EMBL/GenBank/DDBJ whole genome shotgun (WGS) entry which is preliminary data.</text>
</comment>
<dbReference type="InterPro" id="IPR020845">
    <property type="entry name" value="AMP-binding_CS"/>
</dbReference>
<evidence type="ECO:0000256" key="2">
    <source>
        <dbReference type="ARBA" id="ARBA00022598"/>
    </source>
</evidence>
<proteinExistence type="inferred from homology"/>
<keyword evidence="2 5" id="KW-0436">Ligase</keyword>
<dbReference type="OMA" id="IGRFKEM"/>
<dbReference type="Gene3D" id="3.40.50.980">
    <property type="match status" value="2"/>
</dbReference>
<feature type="domain" description="AMP-dependent synthetase/ligase" evidence="3">
    <location>
        <begin position="45"/>
        <end position="398"/>
    </location>
</feature>
<feature type="domain" description="AMP-binding enzyme C-terminal" evidence="4">
    <location>
        <begin position="449"/>
        <end position="528"/>
    </location>
</feature>
<comment type="similarity">
    <text evidence="1">Belongs to the ATP-dependent AMP-binding enzyme family.</text>
</comment>
<gene>
    <name evidence="5" type="ORF">RirG_182180</name>
</gene>
<dbReference type="OrthoDB" id="10253869at2759"/>
<reference evidence="5 6" key="1">
    <citation type="submission" date="2014-02" db="EMBL/GenBank/DDBJ databases">
        <title>Single nucleus genome sequencing reveals high similarity among nuclei of an endomycorrhizal fungus.</title>
        <authorList>
            <person name="Lin K."/>
            <person name="Geurts R."/>
            <person name="Zhang Z."/>
            <person name="Limpens E."/>
            <person name="Saunders D.G."/>
            <person name="Mu D."/>
            <person name="Pang E."/>
            <person name="Cao H."/>
            <person name="Cha H."/>
            <person name="Lin T."/>
            <person name="Zhou Q."/>
            <person name="Shang Y."/>
            <person name="Li Y."/>
            <person name="Ivanov S."/>
            <person name="Sharma T."/>
            <person name="Velzen R.V."/>
            <person name="Ruijter N.D."/>
            <person name="Aanen D.K."/>
            <person name="Win J."/>
            <person name="Kamoun S."/>
            <person name="Bisseling T."/>
            <person name="Huang S."/>
        </authorList>
    </citation>
    <scope>NUCLEOTIDE SEQUENCE [LARGE SCALE GENOMIC DNA]</scope>
    <source>
        <strain evidence="6">DAOM197198w</strain>
    </source>
</reference>
<dbReference type="Gene3D" id="3.30.300.30">
    <property type="match status" value="1"/>
</dbReference>
<dbReference type="Pfam" id="PF00501">
    <property type="entry name" value="AMP-binding"/>
    <property type="match status" value="1"/>
</dbReference>
<protein>
    <submittedName>
        <fullName evidence="5">Medium-chain fatty acid-CoA ligase FAA2</fullName>
    </submittedName>
</protein>
<dbReference type="Proteomes" id="UP000022910">
    <property type="component" value="Unassembled WGS sequence"/>
</dbReference>
<dbReference type="EMBL" id="JEMT01026007">
    <property type="protein sequence ID" value="EXX60194.1"/>
    <property type="molecule type" value="Genomic_DNA"/>
</dbReference>
<evidence type="ECO:0000313" key="5">
    <source>
        <dbReference type="EMBL" id="EXX60194.1"/>
    </source>
</evidence>
<dbReference type="Gene3D" id="2.30.38.10">
    <property type="entry name" value="Luciferase, Domain 3"/>
    <property type="match status" value="1"/>
</dbReference>
<sequence length="546" mass="61411">MIFKSNFPDIDIKKIGIYQFITSNLHGIKDDEIIFINGIIDEKLTEKKLTFGQLKANSKKLAFGLINKIGFKRGDVLAICSHNHIDYPVVIFGAIAAGGIVTTVNPNNTSKEFASQLKDCGASVIICHPDYLKKAIKAAEIANIHESKIFLFDENEINGFLPFLSLLSDQEINPVEYTPEEVKSTTAYLCYSSGTTGKSKGIEITHSNMVSNLTQINDFEDQINHENIFMGSHDFFHIYGLTFLIHFIIIKGASCVILCKLEFELESFCRIIQHYKVNIAPIVPPIILLLVNKISLIKERKYDLSSLKLIISSTAPLSGDLCKEFVETYNVPIKQAYGLTETSPFATAMKTHEIVDGSIGVLIPNMECKVISEDNKELGYNESGEFCFRGPNIMKGYLNNKEATKACIDSDGWFHTGDFGYVDPQGNFFIVDRFNELIKYKEFQIIPSELESILLTHSSINDSAVIGIYSDEQQTEYPLAYVELKPDKIQSDQLKEEIKDFVSQKVAPYKKLHCVHFIDKIPKSSTGKTLRRSLRAKNECVKQCLL</sequence>
<name>A0A015JYP9_RHIIW</name>
<keyword evidence="6" id="KW-1185">Reference proteome</keyword>
<dbReference type="STRING" id="1432141.A0A015JYP9"/>
<dbReference type="AlphaFoldDB" id="A0A015JYP9"/>
<dbReference type="InterPro" id="IPR000873">
    <property type="entry name" value="AMP-dep_synth/lig_dom"/>
</dbReference>